<sequence length="203" mass="22832">MNRQEFAKKLLEIDALQVRPDRPFTWTSGIQSPIYCDNRLTMSYPELRRAIAQGFAEKIKKTYPKTEVIAGCATAGIPHAAWVSEILNLPMVYVRSKAKSHGKQNQIEGKIHEGQKVVVIEDLISTGKSSLQASTALEEAGARVLGVLSIFTYGLSISQENFKKHHILYDSLTDFDTLVDIMIEAGQLNDKEKEDLLKWRNNL</sequence>
<comment type="caution">
    <text evidence="8">The sequence shown here is derived from an EMBL/GenBank/DDBJ whole genome shotgun (WGS) entry which is preliminary data.</text>
</comment>
<feature type="binding site" evidence="6">
    <location>
        <position position="125"/>
    </location>
    <ligand>
        <name>orotate</name>
        <dbReference type="ChEBI" id="CHEBI:30839"/>
    </ligand>
</feature>
<comment type="pathway">
    <text evidence="1 6">Pyrimidine metabolism; UMP biosynthesis via de novo pathway; UMP from orotate: step 1/2.</text>
</comment>
<protein>
    <recommendedName>
        <fullName evidence="2 6">Orotate phosphoribosyltransferase</fullName>
        <shortName evidence="6">OPRT</shortName>
        <shortName evidence="6">OPRTase</shortName>
        <ecNumber evidence="2 6">2.4.2.10</ecNumber>
    </recommendedName>
</protein>
<dbReference type="InterPro" id="IPR004467">
    <property type="entry name" value="Or_phspho_trans_dom"/>
</dbReference>
<organism evidence="8 9">
    <name type="scientific">Melghiribacillus thermohalophilus</name>
    <dbReference type="NCBI Taxonomy" id="1324956"/>
    <lineage>
        <taxon>Bacteria</taxon>
        <taxon>Bacillati</taxon>
        <taxon>Bacillota</taxon>
        <taxon>Bacilli</taxon>
        <taxon>Bacillales</taxon>
        <taxon>Bacillaceae</taxon>
        <taxon>Melghiribacillus</taxon>
    </lineage>
</organism>
<evidence type="ECO:0000256" key="4">
    <source>
        <dbReference type="ARBA" id="ARBA00022679"/>
    </source>
</evidence>
<evidence type="ECO:0000256" key="6">
    <source>
        <dbReference type="HAMAP-Rule" id="MF_01208"/>
    </source>
</evidence>
<dbReference type="Gene3D" id="3.40.50.2020">
    <property type="match status" value="1"/>
</dbReference>
<evidence type="ECO:0000256" key="2">
    <source>
        <dbReference type="ARBA" id="ARBA00011971"/>
    </source>
</evidence>
<feature type="binding site" description="in other chain" evidence="6">
    <location>
        <begin position="121"/>
        <end position="129"/>
    </location>
    <ligand>
        <name>5-phospho-alpha-D-ribose 1-diphosphate</name>
        <dbReference type="ChEBI" id="CHEBI:58017"/>
        <note>ligand shared between dimeric partners</note>
    </ligand>
</feature>
<feature type="binding site" evidence="6">
    <location>
        <position position="101"/>
    </location>
    <ligand>
        <name>5-phospho-alpha-D-ribose 1-diphosphate</name>
        <dbReference type="ChEBI" id="CHEBI:58017"/>
        <note>ligand shared between dimeric partners</note>
    </ligand>
</feature>
<name>A0A4R3NB63_9BACI</name>
<keyword evidence="3 6" id="KW-0328">Glycosyltransferase</keyword>
<evidence type="ECO:0000256" key="5">
    <source>
        <dbReference type="ARBA" id="ARBA00022975"/>
    </source>
</evidence>
<comment type="caution">
    <text evidence="6">Lacks conserved residue(s) required for the propagation of feature annotation.</text>
</comment>
<accession>A0A4R3NB63</accession>
<dbReference type="GO" id="GO:0004588">
    <property type="term" value="F:orotate phosphoribosyltransferase activity"/>
    <property type="evidence" value="ECO:0007669"/>
    <property type="project" value="UniProtKB-UniRule"/>
</dbReference>
<dbReference type="GO" id="GO:0019856">
    <property type="term" value="P:pyrimidine nucleobase biosynthetic process"/>
    <property type="evidence" value="ECO:0007669"/>
    <property type="project" value="TreeGrafter"/>
</dbReference>
<evidence type="ECO:0000313" key="9">
    <source>
        <dbReference type="Proteomes" id="UP000294650"/>
    </source>
</evidence>
<gene>
    <name evidence="6" type="primary">pyrE</name>
    <name evidence="8" type="ORF">EDD68_101190</name>
</gene>
<comment type="cofactor">
    <cofactor evidence="6">
        <name>Mg(2+)</name>
        <dbReference type="ChEBI" id="CHEBI:18420"/>
    </cofactor>
</comment>
<comment type="catalytic activity">
    <reaction evidence="6">
        <text>orotidine 5'-phosphate + diphosphate = orotate + 5-phospho-alpha-D-ribose 1-diphosphate</text>
        <dbReference type="Rhea" id="RHEA:10380"/>
        <dbReference type="ChEBI" id="CHEBI:30839"/>
        <dbReference type="ChEBI" id="CHEBI:33019"/>
        <dbReference type="ChEBI" id="CHEBI:57538"/>
        <dbReference type="ChEBI" id="CHEBI:58017"/>
        <dbReference type="EC" id="2.4.2.10"/>
    </reaction>
</comment>
<evidence type="ECO:0000256" key="3">
    <source>
        <dbReference type="ARBA" id="ARBA00022676"/>
    </source>
</evidence>
<dbReference type="GO" id="GO:0000287">
    <property type="term" value="F:magnesium ion binding"/>
    <property type="evidence" value="ECO:0007669"/>
    <property type="project" value="UniProtKB-UniRule"/>
</dbReference>
<keyword evidence="5 6" id="KW-0665">Pyrimidine biosynthesis</keyword>
<dbReference type="NCBIfam" id="TIGR00336">
    <property type="entry name" value="pyrE"/>
    <property type="match status" value="1"/>
</dbReference>
<dbReference type="InterPro" id="IPR029057">
    <property type="entry name" value="PRTase-like"/>
</dbReference>
<dbReference type="PANTHER" id="PTHR19278:SF9">
    <property type="entry name" value="URIDINE 5'-MONOPHOSPHATE SYNTHASE"/>
    <property type="match status" value="1"/>
</dbReference>
<keyword evidence="4 6" id="KW-0808">Transferase</keyword>
<comment type="subunit">
    <text evidence="6">Homodimer.</text>
</comment>
<dbReference type="UniPathway" id="UPA00070">
    <property type="reaction ID" value="UER00119"/>
</dbReference>
<comment type="similarity">
    <text evidence="6">Belongs to the purine/pyrimidine phosphoribosyltransferase family. PyrE subfamily.</text>
</comment>
<dbReference type="EC" id="2.4.2.10" evidence="2 6"/>
<comment type="function">
    <text evidence="6">Catalyzes the transfer of a ribosyl phosphate group from 5-phosphoribose 1-diphosphate to orotate, leading to the formation of orotidine monophosphate (OMP).</text>
</comment>
<dbReference type="HAMAP" id="MF_01208">
    <property type="entry name" value="PyrE"/>
    <property type="match status" value="1"/>
</dbReference>
<evidence type="ECO:0000259" key="7">
    <source>
        <dbReference type="Pfam" id="PF00156"/>
    </source>
</evidence>
<proteinExistence type="inferred from homology"/>
<evidence type="ECO:0000313" key="8">
    <source>
        <dbReference type="EMBL" id="TCT26837.1"/>
    </source>
</evidence>
<dbReference type="AlphaFoldDB" id="A0A4R3NB63"/>
<dbReference type="Pfam" id="PF00156">
    <property type="entry name" value="Pribosyltran"/>
    <property type="match status" value="1"/>
</dbReference>
<evidence type="ECO:0000256" key="1">
    <source>
        <dbReference type="ARBA" id="ARBA00004889"/>
    </source>
</evidence>
<dbReference type="CDD" id="cd06223">
    <property type="entry name" value="PRTases_typeI"/>
    <property type="match status" value="1"/>
</dbReference>
<keyword evidence="9" id="KW-1185">Reference proteome</keyword>
<keyword evidence="6" id="KW-0460">Magnesium</keyword>
<feature type="domain" description="Phosphoribosyltransferase" evidence="7">
    <location>
        <begin position="52"/>
        <end position="150"/>
    </location>
</feature>
<feature type="binding site" evidence="6">
    <location>
        <position position="95"/>
    </location>
    <ligand>
        <name>5-phospho-alpha-D-ribose 1-diphosphate</name>
        <dbReference type="ChEBI" id="CHEBI:58017"/>
        <note>ligand shared between dimeric partners</note>
    </ligand>
</feature>
<dbReference type="EMBL" id="SMAN01000001">
    <property type="protein sequence ID" value="TCT26837.1"/>
    <property type="molecule type" value="Genomic_DNA"/>
</dbReference>
<feature type="binding site" evidence="6">
    <location>
        <position position="99"/>
    </location>
    <ligand>
        <name>5-phospho-alpha-D-ribose 1-diphosphate</name>
        <dbReference type="ChEBI" id="CHEBI:58017"/>
        <note>ligand shared between dimeric partners</note>
    </ligand>
</feature>
<dbReference type="InterPro" id="IPR000836">
    <property type="entry name" value="PRTase_dom"/>
</dbReference>
<dbReference type="OrthoDB" id="9802134at2"/>
<dbReference type="RefSeq" id="WP_132370209.1">
    <property type="nucleotide sequence ID" value="NZ_SMAN01000001.1"/>
</dbReference>
<reference evidence="8 9" key="1">
    <citation type="submission" date="2019-03" db="EMBL/GenBank/DDBJ databases">
        <title>Genomic Encyclopedia of Type Strains, Phase IV (KMG-IV): sequencing the most valuable type-strain genomes for metagenomic binning, comparative biology and taxonomic classification.</title>
        <authorList>
            <person name="Goeker M."/>
        </authorList>
    </citation>
    <scope>NUCLEOTIDE SEQUENCE [LARGE SCALE GENOMIC DNA]</scope>
    <source>
        <strain evidence="8 9">DSM 25894</strain>
    </source>
</reference>
<dbReference type="SUPFAM" id="SSF53271">
    <property type="entry name" value="PRTase-like"/>
    <property type="match status" value="1"/>
</dbReference>
<dbReference type="PANTHER" id="PTHR19278">
    <property type="entry name" value="OROTATE PHOSPHORIBOSYLTRANSFERASE"/>
    <property type="match status" value="1"/>
</dbReference>
<dbReference type="GO" id="GO:0044205">
    <property type="term" value="P:'de novo' UMP biosynthetic process"/>
    <property type="evidence" value="ECO:0007669"/>
    <property type="project" value="UniProtKB-UniRule"/>
</dbReference>
<dbReference type="InterPro" id="IPR023031">
    <property type="entry name" value="OPRT"/>
</dbReference>
<dbReference type="Proteomes" id="UP000294650">
    <property type="component" value="Unassembled WGS sequence"/>
</dbReference>